<dbReference type="SUPFAM" id="SSF48371">
    <property type="entry name" value="ARM repeat"/>
    <property type="match status" value="1"/>
</dbReference>
<sequence length="827" mass="92928">MEQLIQVIGATQNPSLRQQAEAQLTSFQNTDFSQYIVSLIQILSTATLPTNIRQSAGILFKNLFPIKGSHKAQSLKIWNEINNDTKMIIRKTVCSLLSEQDNNIILIGGNIISNLANLDLPQGQWPELMPFLLTDGSVAKLKTIGFITEDIPFIPFAPFIEQVENLCISSLTKSFDHCISALTIFENMISFEKIMSNPTERKKILEVLLTAVKHNHPAIKTKGFQAISTFTELYIEYFSEIGKTIMEVTSEILKQPMSIEIEDLQKTVLHLWRTVASNERRYNDHYPNNPPLKIVVSVIDELKNLIIHIISFVDDPNDDIDENDLSFIAQDTLYDLSVSVGSGLLVSLSPQILSLYTNPDWKIRFQALSTFACLVVPNDDPITLLRQHVNQIVNLFNDPVPLNRATVIYCIIKCIKHYPKMFDDFLKIHASNVFSMFKDCPIVKKAVSSFFSTICDPQTGVNCKLFLNGEAVTSIIRTFLDESMRNTSISECTSYLTASGNVVRGCCSGEMAITIIRFILSDCMSTQLFNSSDLLGYSILFLDSCVSATKNGTSGNEVISTLLSNKPICDSLFGIAIKAFPMTPEPSLMLIGSLCYSLEASFAPYCLPLIPKTVEWLNTELPPNIYKLLCELVGDISITIQKEFEQYARNYLELILRIFKKPYLTFGDKTGIIQVIGDIIATCPKESQIAVPTVVEILSGVNTVQSEEEDEIIRAVSELRTAAFYVYSTIYQNYVIDDVIPFVKITIQLIYISVSDKFFSKMPQLINYITNTIYDIIHNQSAIKSPEFIGEMNNGNIPKLIGTMKEVCSDNECKKMLQSITRYLHIQ</sequence>
<evidence type="ECO:0000256" key="4">
    <source>
        <dbReference type="ARBA" id="ARBA00022737"/>
    </source>
</evidence>
<evidence type="ECO:0000313" key="8">
    <source>
        <dbReference type="Proteomes" id="UP001628156"/>
    </source>
</evidence>
<accession>A0ABQ0DHL6</accession>
<gene>
    <name evidence="7" type="ORF">ENUP19_0102G0042</name>
</gene>
<feature type="domain" description="Importin N-terminal" evidence="6">
    <location>
        <begin position="20"/>
        <end position="99"/>
    </location>
</feature>
<evidence type="ECO:0000313" key="7">
    <source>
        <dbReference type="EMBL" id="GAB1222342.1"/>
    </source>
</evidence>
<dbReference type="PROSITE" id="PS50166">
    <property type="entry name" value="IMPORTIN_B_NT"/>
    <property type="match status" value="1"/>
</dbReference>
<dbReference type="InterPro" id="IPR011989">
    <property type="entry name" value="ARM-like"/>
</dbReference>
<reference evidence="7 8" key="1">
    <citation type="journal article" date="2019" name="PLoS Negl. Trop. Dis.">
        <title>Whole genome sequencing of Entamoeba nuttalli reveals mammalian host-related molecular signatures and a novel octapeptide-repeat surface protein.</title>
        <authorList>
            <person name="Tanaka M."/>
            <person name="Makiuchi T."/>
            <person name="Komiyama T."/>
            <person name="Shiina T."/>
            <person name="Osaki K."/>
            <person name="Tachibana H."/>
        </authorList>
    </citation>
    <scope>NUCLEOTIDE SEQUENCE [LARGE SCALE GENOMIC DNA]</scope>
    <source>
        <strain evidence="7 8">P19-061405</strain>
    </source>
</reference>
<evidence type="ECO:0000259" key="6">
    <source>
        <dbReference type="PROSITE" id="PS50166"/>
    </source>
</evidence>
<dbReference type="InterPro" id="IPR001494">
    <property type="entry name" value="Importin-beta_N"/>
</dbReference>
<dbReference type="EMBL" id="BAAFRS010000102">
    <property type="protein sequence ID" value="GAB1222342.1"/>
    <property type="molecule type" value="Genomic_DNA"/>
</dbReference>
<dbReference type="InterPro" id="IPR058584">
    <property type="entry name" value="IMB1_TNPO1-like_TPR"/>
</dbReference>
<comment type="caution">
    <text evidence="7">The sequence shown here is derived from an EMBL/GenBank/DDBJ whole genome shotgun (WGS) entry which is preliminary data.</text>
</comment>
<dbReference type="Pfam" id="PF03810">
    <property type="entry name" value="IBN_N"/>
    <property type="match status" value="1"/>
</dbReference>
<evidence type="ECO:0000256" key="3">
    <source>
        <dbReference type="ARBA" id="ARBA00022490"/>
    </source>
</evidence>
<proteinExistence type="predicted"/>
<keyword evidence="2" id="KW-0813">Transport</keyword>
<evidence type="ECO:0000256" key="1">
    <source>
        <dbReference type="ARBA" id="ARBA00004496"/>
    </source>
</evidence>
<dbReference type="Pfam" id="PF25574">
    <property type="entry name" value="TPR_IMB1"/>
    <property type="match status" value="1"/>
</dbReference>
<dbReference type="InterPro" id="IPR016024">
    <property type="entry name" value="ARM-type_fold"/>
</dbReference>
<keyword evidence="8" id="KW-1185">Reference proteome</keyword>
<evidence type="ECO:0000256" key="5">
    <source>
        <dbReference type="ARBA" id="ARBA00022927"/>
    </source>
</evidence>
<keyword evidence="5" id="KW-0653">Protein transport</keyword>
<keyword evidence="3" id="KW-0963">Cytoplasm</keyword>
<dbReference type="SMART" id="SM00913">
    <property type="entry name" value="IBN_N"/>
    <property type="match status" value="1"/>
</dbReference>
<evidence type="ECO:0000256" key="2">
    <source>
        <dbReference type="ARBA" id="ARBA00022448"/>
    </source>
</evidence>
<dbReference type="Gene3D" id="1.25.10.10">
    <property type="entry name" value="Leucine-rich Repeat Variant"/>
    <property type="match status" value="1"/>
</dbReference>
<keyword evidence="4" id="KW-0677">Repeat</keyword>
<organism evidence="7 8">
    <name type="scientific">Entamoeba nuttalli</name>
    <dbReference type="NCBI Taxonomy" id="412467"/>
    <lineage>
        <taxon>Eukaryota</taxon>
        <taxon>Amoebozoa</taxon>
        <taxon>Evosea</taxon>
        <taxon>Archamoebae</taxon>
        <taxon>Mastigamoebida</taxon>
        <taxon>Entamoebidae</taxon>
        <taxon>Entamoeba</taxon>
    </lineage>
</organism>
<protein>
    <recommendedName>
        <fullName evidence="6">Importin N-terminal domain-containing protein</fullName>
    </recommendedName>
</protein>
<dbReference type="InterPro" id="IPR040122">
    <property type="entry name" value="Importin_beta"/>
</dbReference>
<comment type="subcellular location">
    <subcellularLocation>
        <location evidence="1">Cytoplasm</location>
    </subcellularLocation>
</comment>
<dbReference type="PANTHER" id="PTHR10527">
    <property type="entry name" value="IMPORTIN BETA"/>
    <property type="match status" value="1"/>
</dbReference>
<dbReference type="Proteomes" id="UP001628156">
    <property type="component" value="Unassembled WGS sequence"/>
</dbReference>
<name>A0ABQ0DHL6_9EUKA</name>